<proteinExistence type="predicted"/>
<comment type="caution">
    <text evidence="2">The sequence shown here is derived from an EMBL/GenBank/DDBJ whole genome shotgun (WGS) entry which is preliminary data.</text>
</comment>
<name>A0A2P4TDU9_BAMTH</name>
<evidence type="ECO:0000313" key="2">
    <source>
        <dbReference type="EMBL" id="POI34524.1"/>
    </source>
</evidence>
<dbReference type="Proteomes" id="UP000237246">
    <property type="component" value="Unassembled WGS sequence"/>
</dbReference>
<accession>A0A2P4TDU9</accession>
<dbReference type="EMBL" id="PPHD01001648">
    <property type="protein sequence ID" value="POI34524.1"/>
    <property type="molecule type" value="Genomic_DNA"/>
</dbReference>
<keyword evidence="1" id="KW-0732">Signal</keyword>
<evidence type="ECO:0000313" key="3">
    <source>
        <dbReference type="Proteomes" id="UP000237246"/>
    </source>
</evidence>
<keyword evidence="3" id="KW-1185">Reference proteome</keyword>
<reference evidence="2 3" key="1">
    <citation type="submission" date="2018-01" db="EMBL/GenBank/DDBJ databases">
        <title>Comparison of the Chinese Bamboo Partridge and Red Junglefowl genome sequences highlights the importance of demography in genome evolution.</title>
        <authorList>
            <person name="Tiley G.P."/>
            <person name="Kimball R.T."/>
            <person name="Braun E.L."/>
            <person name="Burleigh J.G."/>
        </authorList>
    </citation>
    <scope>NUCLEOTIDE SEQUENCE [LARGE SCALE GENOMIC DNA]</scope>
    <source>
        <strain evidence="2">RTK389</strain>
        <tissue evidence="2">Blood</tissue>
    </source>
</reference>
<sequence>MRCFVFFFFFFFFSLLPPFPVLNSISLRSLCTRWGLFQSLLIHGFRCPSVNKFYVGAASPRSSSGGFQELPHPRSAMSACRQEHAGQSKSNQFFEALLNGRKKHAGWKADSYANIFMIIQSHYPWIQEAEGAEQRTVN</sequence>
<feature type="signal peptide" evidence="1">
    <location>
        <begin position="1"/>
        <end position="18"/>
    </location>
</feature>
<evidence type="ECO:0000256" key="1">
    <source>
        <dbReference type="SAM" id="SignalP"/>
    </source>
</evidence>
<evidence type="ECO:0008006" key="4">
    <source>
        <dbReference type="Google" id="ProtNLM"/>
    </source>
</evidence>
<organism evidence="2 3">
    <name type="scientific">Bambusicola thoracicus</name>
    <name type="common">Chinese bamboo-partridge</name>
    <name type="synonym">Perdix thoracica</name>
    <dbReference type="NCBI Taxonomy" id="9083"/>
    <lineage>
        <taxon>Eukaryota</taxon>
        <taxon>Metazoa</taxon>
        <taxon>Chordata</taxon>
        <taxon>Craniata</taxon>
        <taxon>Vertebrata</taxon>
        <taxon>Euteleostomi</taxon>
        <taxon>Archelosauria</taxon>
        <taxon>Archosauria</taxon>
        <taxon>Dinosauria</taxon>
        <taxon>Saurischia</taxon>
        <taxon>Theropoda</taxon>
        <taxon>Coelurosauria</taxon>
        <taxon>Aves</taxon>
        <taxon>Neognathae</taxon>
        <taxon>Galloanserae</taxon>
        <taxon>Galliformes</taxon>
        <taxon>Phasianidae</taxon>
        <taxon>Perdicinae</taxon>
        <taxon>Bambusicola</taxon>
    </lineage>
</organism>
<protein>
    <recommendedName>
        <fullName evidence="4">Secreted protein</fullName>
    </recommendedName>
</protein>
<dbReference type="AlphaFoldDB" id="A0A2P4TDU9"/>
<gene>
    <name evidence="2" type="ORF">CIB84_001724</name>
</gene>
<feature type="chain" id="PRO_5015152517" description="Secreted protein" evidence="1">
    <location>
        <begin position="19"/>
        <end position="138"/>
    </location>
</feature>